<keyword evidence="1" id="KW-1133">Transmembrane helix</keyword>
<protein>
    <submittedName>
        <fullName evidence="2">Uncharacterized protein</fullName>
    </submittedName>
</protein>
<keyword evidence="1" id="KW-0812">Transmembrane</keyword>
<keyword evidence="3" id="KW-1185">Reference proteome</keyword>
<comment type="caution">
    <text evidence="2">The sequence shown here is derived from an EMBL/GenBank/DDBJ whole genome shotgun (WGS) entry which is preliminary data.</text>
</comment>
<sequence length="176" mass="19811">MENQYFYSKYTEVLIIGILTGIAGIITLLVLAAAGDQMSILSHSLTIVLCVFFLATSLLLLLTRKARQKRPSITLNEQGITIHINPGYGFIGFENIDGVMLYKRQLNKMIGIVLHNEEKFIESYAGMRKMNLINNRKQGYPAVELMRYTIADSQAFIDTLKQKGYKVYQHSKGGNG</sequence>
<dbReference type="RefSeq" id="WP_151572233.1">
    <property type="nucleotide sequence ID" value="NZ_WBOT01000001.1"/>
</dbReference>
<keyword evidence="1" id="KW-0472">Membrane</keyword>
<feature type="transmembrane region" description="Helical" evidence="1">
    <location>
        <begin position="12"/>
        <end position="34"/>
    </location>
</feature>
<dbReference type="Proteomes" id="UP000441354">
    <property type="component" value="Unassembled WGS sequence"/>
</dbReference>
<evidence type="ECO:0000256" key="1">
    <source>
        <dbReference type="SAM" id="Phobius"/>
    </source>
</evidence>
<name>A0A7V7RRJ2_9BACI</name>
<feature type="transmembrane region" description="Helical" evidence="1">
    <location>
        <begin position="40"/>
        <end position="62"/>
    </location>
</feature>
<gene>
    <name evidence="2" type="ORF">F7732_03320</name>
</gene>
<dbReference type="EMBL" id="WBOT01000001">
    <property type="protein sequence ID" value="KAB2335617.1"/>
    <property type="molecule type" value="Genomic_DNA"/>
</dbReference>
<proteinExistence type="predicted"/>
<reference evidence="2 3" key="1">
    <citation type="journal article" date="2014" name="Arch. Microbiol.">
        <title>Bacillus mesophilum sp. nov., strain IITR-54T, a novel 4-chlorobiphenyl dechlorinating bacterium.</title>
        <authorList>
            <person name="Manickam N."/>
            <person name="Singh N.K."/>
            <person name="Bajaj A."/>
            <person name="Kumar R.M."/>
            <person name="Kaur G."/>
            <person name="Kaur N."/>
            <person name="Bala M."/>
            <person name="Kumar A."/>
            <person name="Mayilraj S."/>
        </authorList>
    </citation>
    <scope>NUCLEOTIDE SEQUENCE [LARGE SCALE GENOMIC DNA]</scope>
    <source>
        <strain evidence="2 3">IITR-54</strain>
    </source>
</reference>
<dbReference type="OrthoDB" id="9897848at2"/>
<evidence type="ECO:0000313" key="3">
    <source>
        <dbReference type="Proteomes" id="UP000441354"/>
    </source>
</evidence>
<accession>A0A7V7RRJ2</accession>
<organism evidence="2 3">
    <name type="scientific">Bacillus mesophilum</name>
    <dbReference type="NCBI Taxonomy" id="1071718"/>
    <lineage>
        <taxon>Bacteria</taxon>
        <taxon>Bacillati</taxon>
        <taxon>Bacillota</taxon>
        <taxon>Bacilli</taxon>
        <taxon>Bacillales</taxon>
        <taxon>Bacillaceae</taxon>
        <taxon>Bacillus</taxon>
    </lineage>
</organism>
<evidence type="ECO:0000313" key="2">
    <source>
        <dbReference type="EMBL" id="KAB2335617.1"/>
    </source>
</evidence>
<dbReference type="InterPro" id="IPR048136">
    <property type="entry name" value="STM3941-like"/>
</dbReference>
<dbReference type="AlphaFoldDB" id="A0A7V7RRJ2"/>
<dbReference type="NCBIfam" id="NF041635">
    <property type="entry name" value="STM3941_fam"/>
    <property type="match status" value="1"/>
</dbReference>